<keyword evidence="2" id="KW-1185">Reference proteome</keyword>
<sequence>MQSTKAIVANEPTTPGSINWSLQDIQCPISCGPDEVLVEIVATGLCHTDVFVSGVPDGTLGIRYPKIMGHEGAGYIRSIGKASSSDSHSSSSATSNGDSSATSKLQINDPVLLSFPSCATYQHAPRLQLAKDLGATHTLNTRDPGFNLQDAVRAICPEGPSVVIDTTGVPDLIERGLDVAAPRGRIVLVGVPPVGYVVGMQGLGFVESGKSVMGCLVGDSVPEMDIPQLIEWYYEGRFPIDRLITKVPIEDYENALQGTEKGEIIKAVLVWDADQV</sequence>
<protein>
    <submittedName>
        <fullName evidence="1">Uncharacterized protein</fullName>
    </submittedName>
</protein>
<evidence type="ECO:0000313" key="2">
    <source>
        <dbReference type="Proteomes" id="UP001177260"/>
    </source>
</evidence>
<gene>
    <name evidence="1" type="ORF">N8T08_002372</name>
</gene>
<organism evidence="1 2">
    <name type="scientific">Aspergillus melleus</name>
    <dbReference type="NCBI Taxonomy" id="138277"/>
    <lineage>
        <taxon>Eukaryota</taxon>
        <taxon>Fungi</taxon>
        <taxon>Dikarya</taxon>
        <taxon>Ascomycota</taxon>
        <taxon>Pezizomycotina</taxon>
        <taxon>Eurotiomycetes</taxon>
        <taxon>Eurotiomycetidae</taxon>
        <taxon>Eurotiales</taxon>
        <taxon>Aspergillaceae</taxon>
        <taxon>Aspergillus</taxon>
        <taxon>Aspergillus subgen. Circumdati</taxon>
    </lineage>
</organism>
<dbReference type="Proteomes" id="UP001177260">
    <property type="component" value="Unassembled WGS sequence"/>
</dbReference>
<proteinExistence type="predicted"/>
<evidence type="ECO:0000313" key="1">
    <source>
        <dbReference type="EMBL" id="KAK1138578.1"/>
    </source>
</evidence>
<comment type="caution">
    <text evidence="1">The sequence shown here is derived from an EMBL/GenBank/DDBJ whole genome shotgun (WGS) entry which is preliminary data.</text>
</comment>
<name>A0ACC3AM48_9EURO</name>
<dbReference type="EMBL" id="JAOPJF010000140">
    <property type="protein sequence ID" value="KAK1138578.1"/>
    <property type="molecule type" value="Genomic_DNA"/>
</dbReference>
<accession>A0ACC3AM48</accession>
<reference evidence="1 2" key="1">
    <citation type="journal article" date="2023" name="ACS Omega">
        <title>Identification of the Neoaspergillic Acid Biosynthesis Gene Cluster by Establishing an In Vitro CRISPR-Ribonucleoprotein Genetic System in Aspergillus melleus.</title>
        <authorList>
            <person name="Yuan B."/>
            <person name="Grau M.F."/>
            <person name="Murata R.M."/>
            <person name="Torok T."/>
            <person name="Venkateswaran K."/>
            <person name="Stajich J.E."/>
            <person name="Wang C.C.C."/>
        </authorList>
    </citation>
    <scope>NUCLEOTIDE SEQUENCE [LARGE SCALE GENOMIC DNA]</scope>
    <source>
        <strain evidence="1 2">IMV 1140</strain>
    </source>
</reference>